<gene>
    <name evidence="2" type="ORF">GCM10020369_24140</name>
</gene>
<accession>A0ABP6SW73</accession>
<keyword evidence="3" id="KW-1185">Reference proteome</keyword>
<feature type="domain" description="DUF2470" evidence="1">
    <location>
        <begin position="178"/>
        <end position="250"/>
    </location>
</feature>
<proteinExistence type="predicted"/>
<evidence type="ECO:0000313" key="2">
    <source>
        <dbReference type="EMBL" id="GAA3386508.1"/>
    </source>
</evidence>
<dbReference type="Gene3D" id="3.20.180.10">
    <property type="entry name" value="PNP-oxidase-like"/>
    <property type="match status" value="1"/>
</dbReference>
<protein>
    <recommendedName>
        <fullName evidence="1">DUF2470 domain-containing protein</fullName>
    </recommendedName>
</protein>
<evidence type="ECO:0000313" key="3">
    <source>
        <dbReference type="Proteomes" id="UP001501676"/>
    </source>
</evidence>
<organism evidence="2 3">
    <name type="scientific">Cryptosporangium minutisporangium</name>
    <dbReference type="NCBI Taxonomy" id="113569"/>
    <lineage>
        <taxon>Bacteria</taxon>
        <taxon>Bacillati</taxon>
        <taxon>Actinomycetota</taxon>
        <taxon>Actinomycetes</taxon>
        <taxon>Cryptosporangiales</taxon>
        <taxon>Cryptosporangiaceae</taxon>
        <taxon>Cryptosporangium</taxon>
    </lineage>
</organism>
<dbReference type="Pfam" id="PF10615">
    <property type="entry name" value="DUF2470"/>
    <property type="match status" value="1"/>
</dbReference>
<evidence type="ECO:0000259" key="1">
    <source>
        <dbReference type="Pfam" id="PF10615"/>
    </source>
</evidence>
<dbReference type="InterPro" id="IPR019595">
    <property type="entry name" value="DUF2470"/>
</dbReference>
<dbReference type="Proteomes" id="UP001501676">
    <property type="component" value="Unassembled WGS sequence"/>
</dbReference>
<reference evidence="3" key="1">
    <citation type="journal article" date="2019" name="Int. J. Syst. Evol. Microbiol.">
        <title>The Global Catalogue of Microorganisms (GCM) 10K type strain sequencing project: providing services to taxonomists for standard genome sequencing and annotation.</title>
        <authorList>
            <consortium name="The Broad Institute Genomics Platform"/>
            <consortium name="The Broad Institute Genome Sequencing Center for Infectious Disease"/>
            <person name="Wu L."/>
            <person name="Ma J."/>
        </authorList>
    </citation>
    <scope>NUCLEOTIDE SEQUENCE [LARGE SCALE GENOMIC DNA]</scope>
    <source>
        <strain evidence="3">JCM 9458</strain>
    </source>
</reference>
<name>A0ABP6SW73_9ACTN</name>
<dbReference type="InterPro" id="IPR037119">
    <property type="entry name" value="Haem_oxidase_HugZ-like_sf"/>
</dbReference>
<dbReference type="SUPFAM" id="SSF50475">
    <property type="entry name" value="FMN-binding split barrel"/>
    <property type="match status" value="1"/>
</dbReference>
<dbReference type="EMBL" id="BAAAYN010000017">
    <property type="protein sequence ID" value="GAA3386508.1"/>
    <property type="molecule type" value="Genomic_DNA"/>
</dbReference>
<dbReference type="RefSeq" id="WP_345728138.1">
    <property type="nucleotide sequence ID" value="NZ_BAAAYN010000017.1"/>
</dbReference>
<sequence length="274" mass="29665">MEPTPAEIARTLAAGHLPARIRTDGGSDGGFTATEFAVTHVTDRMGRVLLLLAEDSPVDRVLRPVAADGDAVAQLTVADRQPIPGSPWRGRITMSGWATRLAGIAAHRAAMDYAEVNAAGELLDVGRGSVLYRLDLAEIEWATPGYDAEDTDPDGLRRVDVDVDAFLDAEPDPFGADEQRLLADLADHHGDLLTELCAQARETAVPGARSARALRLDRYGLTLGVDVAGEERWIRAGFRHPISDLKELAEVFHLLACCRCRPEPHQHAPETHAH</sequence>
<comment type="caution">
    <text evidence="2">The sequence shown here is derived from an EMBL/GenBank/DDBJ whole genome shotgun (WGS) entry which is preliminary data.</text>
</comment>